<evidence type="ECO:0000313" key="2">
    <source>
        <dbReference type="Proteomes" id="UP000827092"/>
    </source>
</evidence>
<name>A0AAV6UKS0_9ARAC</name>
<organism evidence="1 2">
    <name type="scientific">Oedothorax gibbosus</name>
    <dbReference type="NCBI Taxonomy" id="931172"/>
    <lineage>
        <taxon>Eukaryota</taxon>
        <taxon>Metazoa</taxon>
        <taxon>Ecdysozoa</taxon>
        <taxon>Arthropoda</taxon>
        <taxon>Chelicerata</taxon>
        <taxon>Arachnida</taxon>
        <taxon>Araneae</taxon>
        <taxon>Araneomorphae</taxon>
        <taxon>Entelegynae</taxon>
        <taxon>Araneoidea</taxon>
        <taxon>Linyphiidae</taxon>
        <taxon>Erigoninae</taxon>
        <taxon>Oedothorax</taxon>
    </lineage>
</organism>
<evidence type="ECO:0000313" key="1">
    <source>
        <dbReference type="EMBL" id="KAG8184241.1"/>
    </source>
</evidence>
<gene>
    <name evidence="1" type="ORF">JTE90_019481</name>
</gene>
<reference evidence="1 2" key="1">
    <citation type="journal article" date="2022" name="Nat. Ecol. Evol.">
        <title>A masculinizing supergene underlies an exaggerated male reproductive morph in a spider.</title>
        <authorList>
            <person name="Hendrickx F."/>
            <person name="De Corte Z."/>
            <person name="Sonet G."/>
            <person name="Van Belleghem S.M."/>
            <person name="Kostlbacher S."/>
            <person name="Vangestel C."/>
        </authorList>
    </citation>
    <scope>NUCLEOTIDE SEQUENCE [LARGE SCALE GENOMIC DNA]</scope>
    <source>
        <strain evidence="1">W744_W776</strain>
    </source>
</reference>
<sequence length="78" mass="8966">MRSIEKLYIFAASLRKPRFLSDISSPKIFRAFVFSSEKRLQVEFLGIPFGIKIIIRMDAEGRPVNCDSNRNLKQEGMG</sequence>
<dbReference type="EMBL" id="JAFNEN010000381">
    <property type="protein sequence ID" value="KAG8184241.1"/>
    <property type="molecule type" value="Genomic_DNA"/>
</dbReference>
<protein>
    <submittedName>
        <fullName evidence="1">Uncharacterized protein</fullName>
    </submittedName>
</protein>
<dbReference type="AlphaFoldDB" id="A0AAV6UKS0"/>
<proteinExistence type="predicted"/>
<comment type="caution">
    <text evidence="1">The sequence shown here is derived from an EMBL/GenBank/DDBJ whole genome shotgun (WGS) entry which is preliminary data.</text>
</comment>
<dbReference type="Proteomes" id="UP000827092">
    <property type="component" value="Unassembled WGS sequence"/>
</dbReference>
<accession>A0AAV6UKS0</accession>
<keyword evidence="2" id="KW-1185">Reference proteome</keyword>